<evidence type="ECO:0000259" key="11">
    <source>
        <dbReference type="PROSITE" id="PS50222"/>
    </source>
</evidence>
<keyword evidence="8" id="KW-0007">Acetylation</keyword>
<dbReference type="FunFam" id="1.10.238.10:FF:000178">
    <property type="entry name" value="Calmodulin-2 A"/>
    <property type="match status" value="1"/>
</dbReference>
<dbReference type="AlphaFoldDB" id="A0A1R2AQH0"/>
<dbReference type="PROSITE" id="PS50222">
    <property type="entry name" value="EF_HAND_2"/>
    <property type="match status" value="2"/>
</dbReference>
<evidence type="ECO:0000256" key="10">
    <source>
        <dbReference type="ARBA" id="ARBA00025692"/>
    </source>
</evidence>
<dbReference type="EMBL" id="MPUH01001666">
    <property type="protein sequence ID" value="OMJ66650.1"/>
    <property type="molecule type" value="Genomic_DNA"/>
</dbReference>
<evidence type="ECO:0000313" key="12">
    <source>
        <dbReference type="EMBL" id="OMJ66650.1"/>
    </source>
</evidence>
<evidence type="ECO:0000256" key="5">
    <source>
        <dbReference type="ARBA" id="ARBA00022723"/>
    </source>
</evidence>
<comment type="subcellular location">
    <subcellularLocation>
        <location evidence="1">Cytoplasm</location>
        <location evidence="1">Cytoskeleton</location>
    </subcellularLocation>
</comment>
<dbReference type="SUPFAM" id="SSF47473">
    <property type="entry name" value="EF-hand"/>
    <property type="match status" value="1"/>
</dbReference>
<dbReference type="InterPro" id="IPR002048">
    <property type="entry name" value="EF_hand_dom"/>
</dbReference>
<feature type="domain" description="EF-hand" evidence="11">
    <location>
        <begin position="4"/>
        <end position="39"/>
    </location>
</feature>
<evidence type="ECO:0000256" key="8">
    <source>
        <dbReference type="ARBA" id="ARBA00022990"/>
    </source>
</evidence>
<keyword evidence="13" id="KW-1185">Reference proteome</keyword>
<organism evidence="12 13">
    <name type="scientific">Stentor coeruleus</name>
    <dbReference type="NCBI Taxonomy" id="5963"/>
    <lineage>
        <taxon>Eukaryota</taxon>
        <taxon>Sar</taxon>
        <taxon>Alveolata</taxon>
        <taxon>Ciliophora</taxon>
        <taxon>Postciliodesmatophora</taxon>
        <taxon>Heterotrichea</taxon>
        <taxon>Heterotrichida</taxon>
        <taxon>Stentoridae</taxon>
        <taxon>Stentor</taxon>
    </lineage>
</organism>
<dbReference type="InterPro" id="IPR011992">
    <property type="entry name" value="EF-hand-dom_pair"/>
</dbReference>
<dbReference type="GO" id="GO:0005509">
    <property type="term" value="F:calcium ion binding"/>
    <property type="evidence" value="ECO:0007669"/>
    <property type="project" value="InterPro"/>
</dbReference>
<evidence type="ECO:0000256" key="4">
    <source>
        <dbReference type="ARBA" id="ARBA00022490"/>
    </source>
</evidence>
<evidence type="ECO:0000256" key="3">
    <source>
        <dbReference type="ARBA" id="ARBA00020786"/>
    </source>
</evidence>
<dbReference type="PROSITE" id="PS00018">
    <property type="entry name" value="EF_HAND_1"/>
    <property type="match status" value="2"/>
</dbReference>
<keyword evidence="4" id="KW-0963">Cytoplasm</keyword>
<evidence type="ECO:0000256" key="6">
    <source>
        <dbReference type="ARBA" id="ARBA00022737"/>
    </source>
</evidence>
<dbReference type="PANTHER" id="PTHR23048:SF0">
    <property type="entry name" value="CALMODULIN LIKE 3"/>
    <property type="match status" value="1"/>
</dbReference>
<dbReference type="InterPro" id="IPR018247">
    <property type="entry name" value="EF_Hand_1_Ca_BS"/>
</dbReference>
<evidence type="ECO:0000256" key="9">
    <source>
        <dbReference type="ARBA" id="ARBA00023212"/>
    </source>
</evidence>
<keyword evidence="7" id="KW-0106">Calcium</keyword>
<feature type="domain" description="EF-hand" evidence="11">
    <location>
        <begin position="40"/>
        <end position="75"/>
    </location>
</feature>
<evidence type="ECO:0000313" key="13">
    <source>
        <dbReference type="Proteomes" id="UP000187209"/>
    </source>
</evidence>
<evidence type="ECO:0000256" key="2">
    <source>
        <dbReference type="ARBA" id="ARBA00005253"/>
    </source>
</evidence>
<evidence type="ECO:0000256" key="7">
    <source>
        <dbReference type="ARBA" id="ARBA00022837"/>
    </source>
</evidence>
<dbReference type="GO" id="GO:0016460">
    <property type="term" value="C:myosin II complex"/>
    <property type="evidence" value="ECO:0007669"/>
    <property type="project" value="TreeGrafter"/>
</dbReference>
<keyword evidence="5" id="KW-0479">Metal-binding</keyword>
<dbReference type="Proteomes" id="UP000187209">
    <property type="component" value="Unassembled WGS sequence"/>
</dbReference>
<sequence length="145" mass="16206">METNSTEDLKLIFDFLDKDNSGALDADELHCGLSILRLNLAGLQVRNIMKTADLNQDGKVDFSEFIKLCYIGATKDKIKSDDLAYKLAPYDRESNGKIDVSDLRLLLGGEGEPLDEEDINDVIKELDVGSDGKIYIRDMVTRFLS</sequence>
<dbReference type="CDD" id="cd00051">
    <property type="entry name" value="EFh"/>
    <property type="match status" value="1"/>
</dbReference>
<comment type="function">
    <text evidence="10">Plays a fundamental role in microtubule organizing center structure and function. Component of the infraciliary lattice (ICL) and the ciliary basal bodies.</text>
</comment>
<accession>A0A1R2AQH0</accession>
<reference evidence="12 13" key="1">
    <citation type="submission" date="2016-11" db="EMBL/GenBank/DDBJ databases">
        <title>The macronuclear genome of Stentor coeruleus: a giant cell with tiny introns.</title>
        <authorList>
            <person name="Slabodnick M."/>
            <person name="Ruby J.G."/>
            <person name="Reiff S.B."/>
            <person name="Swart E.C."/>
            <person name="Gosai S."/>
            <person name="Prabakaran S."/>
            <person name="Witkowska E."/>
            <person name="Larue G.E."/>
            <person name="Fisher S."/>
            <person name="Freeman R.M."/>
            <person name="Gunawardena J."/>
            <person name="Chu W."/>
            <person name="Stover N.A."/>
            <person name="Gregory B.D."/>
            <person name="Nowacki M."/>
            <person name="Derisi J."/>
            <person name="Roy S.W."/>
            <person name="Marshall W.F."/>
            <person name="Sood P."/>
        </authorList>
    </citation>
    <scope>NUCLEOTIDE SEQUENCE [LARGE SCALE GENOMIC DNA]</scope>
    <source>
        <strain evidence="12">WM001</strain>
    </source>
</reference>
<dbReference type="Pfam" id="PF13499">
    <property type="entry name" value="EF-hand_7"/>
    <property type="match status" value="2"/>
</dbReference>
<dbReference type="OrthoDB" id="191686at2759"/>
<dbReference type="Gene3D" id="1.10.238.10">
    <property type="entry name" value="EF-hand"/>
    <property type="match status" value="2"/>
</dbReference>
<name>A0A1R2AQH0_9CILI</name>
<dbReference type="InterPro" id="IPR050230">
    <property type="entry name" value="CALM/Myosin/TropC-like"/>
</dbReference>
<protein>
    <recommendedName>
        <fullName evidence="3">Calmodulin</fullName>
    </recommendedName>
</protein>
<comment type="caution">
    <text evidence="12">The sequence shown here is derived from an EMBL/GenBank/DDBJ whole genome shotgun (WGS) entry which is preliminary data.</text>
</comment>
<dbReference type="PANTHER" id="PTHR23048">
    <property type="entry name" value="MYOSIN LIGHT CHAIN 1, 3"/>
    <property type="match status" value="1"/>
</dbReference>
<evidence type="ECO:0000256" key="1">
    <source>
        <dbReference type="ARBA" id="ARBA00004245"/>
    </source>
</evidence>
<keyword evidence="9" id="KW-0206">Cytoskeleton</keyword>
<keyword evidence="6" id="KW-0677">Repeat</keyword>
<comment type="similarity">
    <text evidence="2">Belongs to the centrin family.</text>
</comment>
<proteinExistence type="inferred from homology"/>
<dbReference type="SMART" id="SM00054">
    <property type="entry name" value="EFh"/>
    <property type="match status" value="2"/>
</dbReference>
<gene>
    <name evidence="12" type="ORF">SteCoe_36434</name>
</gene>